<reference evidence="1" key="1">
    <citation type="submission" date="2014-09" db="EMBL/GenBank/DDBJ databases">
        <authorList>
            <person name="Magalhaes I.L.F."/>
            <person name="Oliveira U."/>
            <person name="Santos F.R."/>
            <person name="Vidigal T.H.D.A."/>
            <person name="Brescovit A.D."/>
            <person name="Santos A.J."/>
        </authorList>
    </citation>
    <scope>NUCLEOTIDE SEQUENCE</scope>
    <source>
        <tissue evidence="1">Shoot tissue taken approximately 20 cm above the soil surface</tissue>
    </source>
</reference>
<dbReference type="EMBL" id="GBRH01171307">
    <property type="protein sequence ID" value="JAE26589.1"/>
    <property type="molecule type" value="Transcribed_RNA"/>
</dbReference>
<name>A0A0A9GSS1_ARUDO</name>
<sequence>MIMEPLTLCIHIKHSKLLVALFIVFFNFNF</sequence>
<accession>A0A0A9GSS1</accession>
<protein>
    <submittedName>
        <fullName evidence="1">Uncharacterized protein</fullName>
    </submittedName>
</protein>
<organism evidence="1">
    <name type="scientific">Arundo donax</name>
    <name type="common">Giant reed</name>
    <name type="synonym">Donax arundinaceus</name>
    <dbReference type="NCBI Taxonomy" id="35708"/>
    <lineage>
        <taxon>Eukaryota</taxon>
        <taxon>Viridiplantae</taxon>
        <taxon>Streptophyta</taxon>
        <taxon>Embryophyta</taxon>
        <taxon>Tracheophyta</taxon>
        <taxon>Spermatophyta</taxon>
        <taxon>Magnoliopsida</taxon>
        <taxon>Liliopsida</taxon>
        <taxon>Poales</taxon>
        <taxon>Poaceae</taxon>
        <taxon>PACMAD clade</taxon>
        <taxon>Arundinoideae</taxon>
        <taxon>Arundineae</taxon>
        <taxon>Arundo</taxon>
    </lineage>
</organism>
<dbReference type="AlphaFoldDB" id="A0A0A9GSS1"/>
<proteinExistence type="predicted"/>
<evidence type="ECO:0000313" key="1">
    <source>
        <dbReference type="EMBL" id="JAE26589.1"/>
    </source>
</evidence>
<reference evidence="1" key="2">
    <citation type="journal article" date="2015" name="Data Brief">
        <title>Shoot transcriptome of the giant reed, Arundo donax.</title>
        <authorList>
            <person name="Barrero R.A."/>
            <person name="Guerrero F.D."/>
            <person name="Moolhuijzen P."/>
            <person name="Goolsby J.A."/>
            <person name="Tidwell J."/>
            <person name="Bellgard S.E."/>
            <person name="Bellgard M.I."/>
        </authorList>
    </citation>
    <scope>NUCLEOTIDE SEQUENCE</scope>
    <source>
        <tissue evidence="1">Shoot tissue taken approximately 20 cm above the soil surface</tissue>
    </source>
</reference>